<gene>
    <name evidence="2" type="ORF">Vbra_15107</name>
</gene>
<name>A0A0G4FCK4_VITBC</name>
<dbReference type="AlphaFoldDB" id="A0A0G4FCK4"/>
<evidence type="ECO:0000256" key="1">
    <source>
        <dbReference type="SAM" id="MobiDB-lite"/>
    </source>
</evidence>
<dbReference type="EMBL" id="CDMY01000406">
    <property type="protein sequence ID" value="CEM10958.1"/>
    <property type="molecule type" value="Genomic_DNA"/>
</dbReference>
<sequence length="511" mass="57166">MPHGGNYVLRDAGLYLLVDGEILRPESLRHRQDLLRFVVSGLRPALREASAGPFVRPSAAVSPTASDTTRATETPTLPPSSPPPSSPSHMSARATDTVTRQTPSATIGQLLVKIKELRKTLRGLSDISPEEIWAHVRSLVMSHQLIRLQPVNSPDQPTAARTAEAQQATFDWAAQWHQADDTRDLQRPGVHLYYTLKSSKSSNSSSSTNTSSSANSSNRSLRMPKCEYIVGCVESESGEPLYHRLDSKMCGQLTNELWYVHIDRKSMYFIMGITEGGREKEWDAPPFHTVTDTDSRDRHPFARVCSLESYYSIKHEGIYLLHEGVVHTLWPEETIIREACLDILSLLDKEAMTANSAHILYTTSWRHPRCHYRRADFISNIVREVRWTGSPGVRCEGVPEGEGDLFHISMAWHENLRILFNDGNEEKTVWDHPRDGSGAYVIPSPGLYVISQSCMYSASTFNAADDGLLLHIYQLLEAKTADMATADEHRETQGELRALASRLSTSGLCRE</sequence>
<evidence type="ECO:0000313" key="3">
    <source>
        <dbReference type="Proteomes" id="UP000041254"/>
    </source>
</evidence>
<dbReference type="Gene3D" id="2.60.40.10">
    <property type="entry name" value="Immunoglobulins"/>
    <property type="match status" value="1"/>
</dbReference>
<feature type="compositionally biased region" description="Polar residues" evidence="1">
    <location>
        <begin position="61"/>
        <end position="75"/>
    </location>
</feature>
<dbReference type="InParanoid" id="A0A0G4FCK4"/>
<organism evidence="2 3">
    <name type="scientific">Vitrella brassicaformis (strain CCMP3155)</name>
    <dbReference type="NCBI Taxonomy" id="1169540"/>
    <lineage>
        <taxon>Eukaryota</taxon>
        <taxon>Sar</taxon>
        <taxon>Alveolata</taxon>
        <taxon>Colpodellida</taxon>
        <taxon>Vitrellaceae</taxon>
        <taxon>Vitrella</taxon>
    </lineage>
</organism>
<dbReference type="Proteomes" id="UP000041254">
    <property type="component" value="Unassembled WGS sequence"/>
</dbReference>
<feature type="region of interest" description="Disordered" evidence="1">
    <location>
        <begin position="52"/>
        <end position="102"/>
    </location>
</feature>
<accession>A0A0G4FCK4</accession>
<protein>
    <submittedName>
        <fullName evidence="2">Uncharacterized protein</fullName>
    </submittedName>
</protein>
<feature type="region of interest" description="Disordered" evidence="1">
    <location>
        <begin position="199"/>
        <end position="219"/>
    </location>
</feature>
<dbReference type="VEuPathDB" id="CryptoDB:Vbra_15107"/>
<dbReference type="PhylomeDB" id="A0A0G4FCK4"/>
<dbReference type="InterPro" id="IPR013783">
    <property type="entry name" value="Ig-like_fold"/>
</dbReference>
<evidence type="ECO:0000313" key="2">
    <source>
        <dbReference type="EMBL" id="CEM10958.1"/>
    </source>
</evidence>
<proteinExistence type="predicted"/>
<reference evidence="2 3" key="1">
    <citation type="submission" date="2014-11" db="EMBL/GenBank/DDBJ databases">
        <authorList>
            <person name="Zhu J."/>
            <person name="Qi W."/>
            <person name="Song R."/>
        </authorList>
    </citation>
    <scope>NUCLEOTIDE SEQUENCE [LARGE SCALE GENOMIC DNA]</scope>
</reference>
<feature type="compositionally biased region" description="Pro residues" evidence="1">
    <location>
        <begin position="76"/>
        <end position="86"/>
    </location>
</feature>
<keyword evidence="3" id="KW-1185">Reference proteome</keyword>